<dbReference type="GO" id="GO:0012505">
    <property type="term" value="C:endomembrane system"/>
    <property type="evidence" value="ECO:0007669"/>
    <property type="project" value="UniProtKB-SubCell"/>
</dbReference>
<feature type="transmembrane region" description="Helical" evidence="11">
    <location>
        <begin position="254"/>
        <end position="273"/>
    </location>
</feature>
<feature type="transmembrane region" description="Helical" evidence="11">
    <location>
        <begin position="223"/>
        <end position="248"/>
    </location>
</feature>
<dbReference type="eggNOG" id="ENOG502QPJC">
    <property type="taxonomic scope" value="Eukaryota"/>
</dbReference>
<feature type="transmembrane region" description="Helical" evidence="11">
    <location>
        <begin position="505"/>
        <end position="525"/>
    </location>
</feature>
<dbReference type="RefSeq" id="XP_005792567.1">
    <property type="nucleotide sequence ID" value="XM_005792510.1"/>
</dbReference>
<feature type="transmembrane region" description="Helical" evidence="11">
    <location>
        <begin position="431"/>
        <end position="452"/>
    </location>
</feature>
<feature type="transmembrane region" description="Helical" evidence="11">
    <location>
        <begin position="361"/>
        <end position="386"/>
    </location>
</feature>
<evidence type="ECO:0000256" key="9">
    <source>
        <dbReference type="ARBA" id="ARBA00023136"/>
    </source>
</evidence>
<dbReference type="PANTHER" id="PTHR31998">
    <property type="entry name" value="K(+)-INSENSITIVE PYROPHOSPHATE-ENERGIZED PROTON PUMP"/>
    <property type="match status" value="1"/>
</dbReference>
<dbReference type="GO" id="GO:0004427">
    <property type="term" value="F:inorganic diphosphate phosphatase activity"/>
    <property type="evidence" value="ECO:0007669"/>
    <property type="project" value="InterPro"/>
</dbReference>
<dbReference type="PaxDb" id="2903-EOD40138"/>
<dbReference type="Proteomes" id="UP000013827">
    <property type="component" value="Unassembled WGS sequence"/>
</dbReference>
<feature type="transmembrane region" description="Helical" evidence="11">
    <location>
        <begin position="598"/>
        <end position="617"/>
    </location>
</feature>
<feature type="transmembrane region" description="Helical" evidence="11">
    <location>
        <begin position="472"/>
        <end position="498"/>
    </location>
</feature>
<feature type="chain" id="PRO_5044208490" description="H(+)-exporting diphosphatase" evidence="12">
    <location>
        <begin position="16"/>
        <end position="904"/>
    </location>
</feature>
<feature type="region of interest" description="Disordered" evidence="10">
    <location>
        <begin position="854"/>
        <end position="874"/>
    </location>
</feature>
<dbReference type="HOGENOM" id="CLU_008743_3_1_1"/>
<evidence type="ECO:0000256" key="8">
    <source>
        <dbReference type="ARBA" id="ARBA00023065"/>
    </source>
</evidence>
<evidence type="ECO:0000256" key="10">
    <source>
        <dbReference type="SAM" id="MobiDB-lite"/>
    </source>
</evidence>
<evidence type="ECO:0000256" key="11">
    <source>
        <dbReference type="SAM" id="Phobius"/>
    </source>
</evidence>
<keyword evidence="3" id="KW-0813">Transport</keyword>
<reference evidence="13" key="2">
    <citation type="submission" date="2024-10" db="UniProtKB">
        <authorList>
            <consortium name="EnsemblProtists"/>
        </authorList>
    </citation>
    <scope>IDENTIFICATION</scope>
</reference>
<evidence type="ECO:0000256" key="4">
    <source>
        <dbReference type="ARBA" id="ARBA00022692"/>
    </source>
</evidence>
<dbReference type="GO" id="GO:0009678">
    <property type="term" value="F:diphosphate hydrolysis-driven proton transmembrane transporter activity"/>
    <property type="evidence" value="ECO:0007669"/>
    <property type="project" value="UniProtKB-EC"/>
</dbReference>
<organism evidence="13 14">
    <name type="scientific">Emiliania huxleyi (strain CCMP1516)</name>
    <dbReference type="NCBI Taxonomy" id="280463"/>
    <lineage>
        <taxon>Eukaryota</taxon>
        <taxon>Haptista</taxon>
        <taxon>Haptophyta</taxon>
        <taxon>Prymnesiophyceae</taxon>
        <taxon>Isochrysidales</taxon>
        <taxon>Noelaerhabdaceae</taxon>
        <taxon>Emiliania</taxon>
    </lineage>
</organism>
<evidence type="ECO:0000256" key="5">
    <source>
        <dbReference type="ARBA" id="ARBA00022842"/>
    </source>
</evidence>
<evidence type="ECO:0000313" key="14">
    <source>
        <dbReference type="Proteomes" id="UP000013827"/>
    </source>
</evidence>
<dbReference type="STRING" id="2903.R1DXH8"/>
<dbReference type="InterPro" id="IPR004131">
    <property type="entry name" value="PPase-energised_H-pump"/>
</dbReference>
<feature type="transmembrane region" description="Helical" evidence="11">
    <location>
        <begin position="723"/>
        <end position="745"/>
    </location>
</feature>
<feature type="transmembrane region" description="Helical" evidence="11">
    <location>
        <begin position="406"/>
        <end position="424"/>
    </location>
</feature>
<evidence type="ECO:0000256" key="1">
    <source>
        <dbReference type="ARBA" id="ARBA00004127"/>
    </source>
</evidence>
<feature type="signal peptide" evidence="12">
    <location>
        <begin position="1"/>
        <end position="15"/>
    </location>
</feature>
<reference evidence="14" key="1">
    <citation type="journal article" date="2013" name="Nature">
        <title>Pan genome of the phytoplankton Emiliania underpins its global distribution.</title>
        <authorList>
            <person name="Read B.A."/>
            <person name="Kegel J."/>
            <person name="Klute M.J."/>
            <person name="Kuo A."/>
            <person name="Lefebvre S.C."/>
            <person name="Maumus F."/>
            <person name="Mayer C."/>
            <person name="Miller J."/>
            <person name="Monier A."/>
            <person name="Salamov A."/>
            <person name="Young J."/>
            <person name="Aguilar M."/>
            <person name="Claverie J.M."/>
            <person name="Frickenhaus S."/>
            <person name="Gonzalez K."/>
            <person name="Herman E.K."/>
            <person name="Lin Y.C."/>
            <person name="Napier J."/>
            <person name="Ogata H."/>
            <person name="Sarno A.F."/>
            <person name="Shmutz J."/>
            <person name="Schroeder D."/>
            <person name="de Vargas C."/>
            <person name="Verret F."/>
            <person name="von Dassow P."/>
            <person name="Valentin K."/>
            <person name="Van de Peer Y."/>
            <person name="Wheeler G."/>
            <person name="Dacks J.B."/>
            <person name="Delwiche C.F."/>
            <person name="Dyhrman S.T."/>
            <person name="Glockner G."/>
            <person name="John U."/>
            <person name="Richards T."/>
            <person name="Worden A.Z."/>
            <person name="Zhang X."/>
            <person name="Grigoriev I.V."/>
            <person name="Allen A.E."/>
            <person name="Bidle K."/>
            <person name="Borodovsky M."/>
            <person name="Bowler C."/>
            <person name="Brownlee C."/>
            <person name="Cock J.M."/>
            <person name="Elias M."/>
            <person name="Gladyshev V.N."/>
            <person name="Groth M."/>
            <person name="Guda C."/>
            <person name="Hadaegh A."/>
            <person name="Iglesias-Rodriguez M.D."/>
            <person name="Jenkins J."/>
            <person name="Jones B.M."/>
            <person name="Lawson T."/>
            <person name="Leese F."/>
            <person name="Lindquist E."/>
            <person name="Lobanov A."/>
            <person name="Lomsadze A."/>
            <person name="Malik S.B."/>
            <person name="Marsh M.E."/>
            <person name="Mackinder L."/>
            <person name="Mock T."/>
            <person name="Mueller-Roeber B."/>
            <person name="Pagarete A."/>
            <person name="Parker M."/>
            <person name="Probert I."/>
            <person name="Quesneville H."/>
            <person name="Raines C."/>
            <person name="Rensing S.A."/>
            <person name="Riano-Pachon D.M."/>
            <person name="Richier S."/>
            <person name="Rokitta S."/>
            <person name="Shiraiwa Y."/>
            <person name="Soanes D.M."/>
            <person name="van der Giezen M."/>
            <person name="Wahlund T.M."/>
            <person name="Williams B."/>
            <person name="Wilson W."/>
            <person name="Wolfe G."/>
            <person name="Wurch L.L."/>
        </authorList>
    </citation>
    <scope>NUCLEOTIDE SEQUENCE</scope>
</reference>
<dbReference type="EnsemblProtists" id="EOD40138">
    <property type="protein sequence ID" value="EOD40138"/>
    <property type="gene ID" value="EMIHUDRAFT_439740"/>
</dbReference>
<dbReference type="Pfam" id="PF03030">
    <property type="entry name" value="H_PPase"/>
    <property type="match status" value="1"/>
</dbReference>
<dbReference type="EC" id="7.1.3.1" evidence="2"/>
<sequence>MQISLLIAAVAAVAAEPPWYQKTWYPYLFDCSDSADWRDQYDSACSAHSANECDVETRSACPQTCGLCTPSSPKMVIATPPIMAAAVAFLFIAYLYVRIDAFPTGAEVGLARVDELSLKIKSGARQFLETEYAYLTIFVVGLALTLFFLFYLTEDENAYTIALSVSLSFVTGATLSASAGWWGMMVATDGNAKTTAACAGDRANGVPGSLNAGLNVAFSTGAVMGFAVVGLGLAGVSTAYVVLCSIYGDDDQALVMQCLAGFGFGASSIALFARVAGGIYTKAADVGADLVGKVEAGIDEDDPHNPAVIADNVGDNVGDVAGMGADLFESYVGSIIAAASLAVTQAQKEGDTLQGKSTQAIALAFLLPAVGIVASTIGFFAVNTSAQGKGWDVHLGTLMWALEKGMYLAAALFTAGAYVCVVQICGLGTNIFACVIIGLAAGMAIGKVTEYFTSFDFGPVMSIKDRGMTGPATVVIQGLGVGMISCVPPTLVLSVAIVSTSALGGAYGVAISAVGMLSTLGITLATDAYGPVADNAGGLAELSHLGKEVRDITDSLDALGNTTAATGKGFAIGSAVLTALSLLSAFKNKINDPTGYDVGDPVVLSGVLTGAMLPYLFAALTMISVGKAAAEIISEVRWQFKHIRNAKGISLGECIRVYTEKAEEFGEGVYRAAPEDEVEPDSDKCVAISTRSSVREMIAPGAYAVLAPLMGGFLVGPRFLMGLLAGAITSGCMLAIMMANAGGAWDNSKKLCEKLGLKKSKDPAKKEQQKACVVGDTVGDPFKDTSGPALNILIKLMSMVSLTVAPLLKDHKDYDHWEYGLIPTAIFVVLTLILGPMMNILTWDDPLANMVSGDAPEDMGKGSSSRSYEPLGLPTTGNRRNTVCKVIGRLLGGGGGVHQNLVTP</sequence>
<evidence type="ECO:0000256" key="6">
    <source>
        <dbReference type="ARBA" id="ARBA00022967"/>
    </source>
</evidence>
<feature type="transmembrane region" description="Helical" evidence="11">
    <location>
        <begin position="132"/>
        <end position="152"/>
    </location>
</feature>
<comment type="subcellular location">
    <subcellularLocation>
        <location evidence="1">Endomembrane system</location>
        <topology evidence="1">Multi-pass membrane protein</topology>
    </subcellularLocation>
</comment>
<keyword evidence="9 11" id="KW-0472">Membrane</keyword>
<feature type="transmembrane region" description="Helical" evidence="11">
    <location>
        <begin position="697"/>
        <end position="716"/>
    </location>
</feature>
<feature type="transmembrane region" description="Helical" evidence="11">
    <location>
        <begin position="569"/>
        <end position="586"/>
    </location>
</feature>
<keyword evidence="8" id="KW-0406">Ion transport</keyword>
<proteinExistence type="inferred from homology"/>
<keyword evidence="5" id="KW-0460">Magnesium</keyword>
<dbReference type="GeneID" id="17285409"/>
<feature type="transmembrane region" description="Helical" evidence="11">
    <location>
        <begin position="77"/>
        <end position="97"/>
    </location>
</feature>
<dbReference type="KEGG" id="ehx:EMIHUDRAFT_439740"/>
<dbReference type="GO" id="GO:0016020">
    <property type="term" value="C:membrane"/>
    <property type="evidence" value="ECO:0007669"/>
    <property type="project" value="InterPro"/>
</dbReference>
<dbReference type="AlphaFoldDB" id="A0A0D3KWK3"/>
<dbReference type="OMA" id="DANVRTT"/>
<evidence type="ECO:0000256" key="2">
    <source>
        <dbReference type="ARBA" id="ARBA00013242"/>
    </source>
</evidence>
<keyword evidence="6" id="KW-1278">Translocase</keyword>
<feature type="transmembrane region" description="Helical" evidence="11">
    <location>
        <begin position="820"/>
        <end position="841"/>
    </location>
</feature>
<evidence type="ECO:0000256" key="7">
    <source>
        <dbReference type="ARBA" id="ARBA00022989"/>
    </source>
</evidence>
<dbReference type="NCBIfam" id="TIGR01104">
    <property type="entry name" value="V_PPase"/>
    <property type="match status" value="1"/>
</dbReference>
<dbReference type="HAMAP" id="MF_01129">
    <property type="entry name" value="PPase_energized_pump"/>
    <property type="match status" value="1"/>
</dbReference>
<dbReference type="PIRSF" id="PIRSF001265">
    <property type="entry name" value="H+-PPase"/>
    <property type="match status" value="1"/>
</dbReference>
<evidence type="ECO:0000256" key="3">
    <source>
        <dbReference type="ARBA" id="ARBA00022448"/>
    </source>
</evidence>
<accession>A0A0D3KWK3</accession>
<feature type="transmembrane region" description="Helical" evidence="11">
    <location>
        <begin position="158"/>
        <end position="183"/>
    </location>
</feature>
<name>A0A0D3KWK3_EMIH1</name>
<evidence type="ECO:0000256" key="12">
    <source>
        <dbReference type="SAM" id="SignalP"/>
    </source>
</evidence>
<keyword evidence="7 11" id="KW-1133">Transmembrane helix</keyword>
<keyword evidence="14" id="KW-1185">Reference proteome</keyword>
<keyword evidence="12" id="KW-0732">Signal</keyword>
<protein>
    <recommendedName>
        <fullName evidence="2">H(+)-exporting diphosphatase</fullName>
        <ecNumber evidence="2">7.1.3.1</ecNumber>
    </recommendedName>
</protein>
<evidence type="ECO:0000313" key="13">
    <source>
        <dbReference type="EnsemblProtists" id="EOD40138"/>
    </source>
</evidence>
<feature type="transmembrane region" description="Helical" evidence="11">
    <location>
        <begin position="789"/>
        <end position="808"/>
    </location>
</feature>
<keyword evidence="4 11" id="KW-0812">Transmembrane</keyword>
<dbReference type="NCBIfam" id="NF001960">
    <property type="entry name" value="PRK00733.3-5"/>
    <property type="match status" value="1"/>
</dbReference>